<proteinExistence type="predicted"/>
<name>A0A6C0IDH1_9ZZZZ</name>
<accession>A0A6C0IDH1</accession>
<evidence type="ECO:0000313" key="1">
    <source>
        <dbReference type="EMBL" id="QHT90932.1"/>
    </source>
</evidence>
<dbReference type="EMBL" id="MN740161">
    <property type="protein sequence ID" value="QHT90932.1"/>
    <property type="molecule type" value="Genomic_DNA"/>
</dbReference>
<protein>
    <submittedName>
        <fullName evidence="1">Uncharacterized protein</fullName>
    </submittedName>
</protein>
<reference evidence="1" key="1">
    <citation type="journal article" date="2020" name="Nature">
        <title>Giant virus diversity and host interactions through global metagenomics.</title>
        <authorList>
            <person name="Schulz F."/>
            <person name="Roux S."/>
            <person name="Paez-Espino D."/>
            <person name="Jungbluth S."/>
            <person name="Walsh D.A."/>
            <person name="Denef V.J."/>
            <person name="McMahon K.D."/>
            <person name="Konstantinidis K.T."/>
            <person name="Eloe-Fadrosh E.A."/>
            <person name="Kyrpides N.C."/>
            <person name="Woyke T."/>
        </authorList>
    </citation>
    <scope>NUCLEOTIDE SEQUENCE</scope>
    <source>
        <strain evidence="1">GVMAG-M-3300023184-72</strain>
    </source>
</reference>
<sequence>MEVTDTKLIEKCCSKCGITKIENMFIPKRNICKECRNVRSREKYNALEIDNVTEQECNVCSKFKLLTLFIKNRKICIECNNEKRKMKYKTNEEHRIKIIKQVTEFKQKKIVEKYKQKEDEFGIDNKKCSCCDNIKNKSKFRINRLKCKDCERDEPLEKMKRVIRSRIITALKQKNKHTIEYLGCNVQEYLNWLLKNDSGYTLDNRGKVWHIDHIIPLSHFDLENEQQQLIAFNWRNTMPLSVKENLSKNNKIIKSQVEQHYKKLAEYHIENKLDLPQVFIDLFCDVAKLTGSSLEPSLPLTSGNICEDHD</sequence>
<dbReference type="AlphaFoldDB" id="A0A6C0IDH1"/>
<organism evidence="1">
    <name type="scientific">viral metagenome</name>
    <dbReference type="NCBI Taxonomy" id="1070528"/>
    <lineage>
        <taxon>unclassified sequences</taxon>
        <taxon>metagenomes</taxon>
        <taxon>organismal metagenomes</taxon>
    </lineage>
</organism>